<dbReference type="InterPro" id="IPR017452">
    <property type="entry name" value="GPCR_Rhodpsn_7TM"/>
</dbReference>
<dbReference type="PANTHER" id="PTHR24238">
    <property type="entry name" value="G-PROTEIN COUPLED RECEPTOR"/>
    <property type="match status" value="1"/>
</dbReference>
<evidence type="ECO:0000256" key="5">
    <source>
        <dbReference type="ARBA" id="ARBA00023136"/>
    </source>
</evidence>
<evidence type="ECO:0000256" key="2">
    <source>
        <dbReference type="ARBA" id="ARBA00022692"/>
    </source>
</evidence>
<dbReference type="GO" id="GO:0004930">
    <property type="term" value="F:G protein-coupled receptor activity"/>
    <property type="evidence" value="ECO:0007669"/>
    <property type="project" value="UniProtKB-KW"/>
</dbReference>
<evidence type="ECO:0000313" key="11">
    <source>
        <dbReference type="EMBL" id="OWF47097.1"/>
    </source>
</evidence>
<keyword evidence="3 9" id="KW-1133">Transmembrane helix</keyword>
<dbReference type="OrthoDB" id="5959154at2759"/>
<keyword evidence="6 11" id="KW-0675">Receptor</keyword>
<feature type="transmembrane region" description="Helical" evidence="9">
    <location>
        <begin position="146"/>
        <end position="166"/>
    </location>
</feature>
<dbReference type="Gene3D" id="1.20.1070.10">
    <property type="entry name" value="Rhodopsin 7-helix transmembrane proteins"/>
    <property type="match status" value="2"/>
</dbReference>
<organism evidence="11 12">
    <name type="scientific">Mizuhopecten yessoensis</name>
    <name type="common">Japanese scallop</name>
    <name type="synonym">Patinopecten yessoensis</name>
    <dbReference type="NCBI Taxonomy" id="6573"/>
    <lineage>
        <taxon>Eukaryota</taxon>
        <taxon>Metazoa</taxon>
        <taxon>Spiralia</taxon>
        <taxon>Lophotrochozoa</taxon>
        <taxon>Mollusca</taxon>
        <taxon>Bivalvia</taxon>
        <taxon>Autobranchia</taxon>
        <taxon>Pteriomorphia</taxon>
        <taxon>Pectinida</taxon>
        <taxon>Pectinoidea</taxon>
        <taxon>Pectinidae</taxon>
        <taxon>Mizuhopecten</taxon>
    </lineage>
</organism>
<evidence type="ECO:0000256" key="6">
    <source>
        <dbReference type="ARBA" id="ARBA00023170"/>
    </source>
</evidence>
<evidence type="ECO:0000256" key="4">
    <source>
        <dbReference type="ARBA" id="ARBA00023040"/>
    </source>
</evidence>
<proteinExistence type="predicted"/>
<evidence type="ECO:0000256" key="1">
    <source>
        <dbReference type="ARBA" id="ARBA00004141"/>
    </source>
</evidence>
<evidence type="ECO:0000256" key="9">
    <source>
        <dbReference type="SAM" id="Phobius"/>
    </source>
</evidence>
<comment type="caution">
    <text evidence="11">The sequence shown here is derived from an EMBL/GenBank/DDBJ whole genome shotgun (WGS) entry which is preliminary data.</text>
</comment>
<dbReference type="PRINTS" id="PR00237">
    <property type="entry name" value="GPCRRHODOPSN"/>
</dbReference>
<evidence type="ECO:0000256" key="3">
    <source>
        <dbReference type="ARBA" id="ARBA00022989"/>
    </source>
</evidence>
<accession>A0A210QEA6</accession>
<keyword evidence="5 9" id="KW-0472">Membrane</keyword>
<dbReference type="PROSITE" id="PS50262">
    <property type="entry name" value="G_PROTEIN_RECEP_F1_2"/>
    <property type="match status" value="1"/>
</dbReference>
<dbReference type="AlphaFoldDB" id="A0A210QEA6"/>
<dbReference type="SUPFAM" id="SSF81321">
    <property type="entry name" value="Family A G protein-coupled receptor-like"/>
    <property type="match status" value="1"/>
</dbReference>
<dbReference type="Pfam" id="PF00001">
    <property type="entry name" value="7tm_1"/>
    <property type="match status" value="1"/>
</dbReference>
<feature type="region of interest" description="Disordered" evidence="8">
    <location>
        <begin position="314"/>
        <end position="459"/>
    </location>
</feature>
<dbReference type="Proteomes" id="UP000242188">
    <property type="component" value="Unassembled WGS sequence"/>
</dbReference>
<comment type="subcellular location">
    <subcellularLocation>
        <location evidence="1">Membrane</location>
        <topology evidence="1">Multi-pass membrane protein</topology>
    </subcellularLocation>
</comment>
<feature type="domain" description="G-protein coupled receptors family 1 profile" evidence="10">
    <location>
        <begin position="46"/>
        <end position="536"/>
    </location>
</feature>
<feature type="transmembrane region" description="Helical" evidence="9">
    <location>
        <begin position="197"/>
        <end position="219"/>
    </location>
</feature>
<feature type="compositionally biased region" description="Polar residues" evidence="8">
    <location>
        <begin position="428"/>
        <end position="438"/>
    </location>
</feature>
<keyword evidence="12" id="KW-1185">Reference proteome</keyword>
<sequence>MMNASDKDSVDRVPMGDLDAWNRDEAYKLIPIDVLLVLYALIGVFGNIAVIYIYSFKLKVKFDDKFFILVLAGMDIIVCSTGPLFSLARNLLPVNFQGDVLCRVCWYFVRTMGTASGMLLFIIAVQRYLKVCRPFGRQMTSFINKVALAVTFGVAIMIDIPIFVFYGETEIYVSHLNVTGYRCGRKDDESPSMKQDILIYFYFMFVCAGSVMMGVAVLYSMTGYTIYKQVKKHMDLTVDAYNASTHRSGQDTSKADANNSCISLREITLTDSPEVTSKRGNYKSIRNSNGVDDSPAIKKSYKHNLVSYEKNVAIESEESSSSKTTGSVERSDKVNEKGETTSIDRGYSTDDACGSSDTPKPTEEPRNTCDGIKEQVGTTQPTNSHSKTVSFTKIDVETLRDDDEDSGNDSGAITKTNLETIKDEDDNSSYNRASNKNISFKDASPGGSPITKGPKQESHIGNRWKKNRMMVHRFSIMFMMIAVVCTITYTPALIANVLVNLDSVQYWTEYAQWERILYLFLFQLYLLNHVANPFIYAFFDKTFRKEFKNMLKCKRR</sequence>
<keyword evidence="4" id="KW-0297">G-protein coupled receptor</keyword>
<dbReference type="CDD" id="cd00637">
    <property type="entry name" value="7tm_classA_rhodopsin-like"/>
    <property type="match status" value="1"/>
</dbReference>
<protein>
    <submittedName>
        <fullName evidence="11">Cholecystokinin receptor</fullName>
    </submittedName>
</protein>
<keyword evidence="2 9" id="KW-0812">Transmembrane</keyword>
<feature type="compositionally biased region" description="Polar residues" evidence="8">
    <location>
        <begin position="376"/>
        <end position="391"/>
    </location>
</feature>
<gene>
    <name evidence="11" type="ORF">KP79_PYT12584</name>
</gene>
<evidence type="ECO:0000256" key="7">
    <source>
        <dbReference type="ARBA" id="ARBA00023224"/>
    </source>
</evidence>
<evidence type="ECO:0000256" key="8">
    <source>
        <dbReference type="SAM" id="MobiDB-lite"/>
    </source>
</evidence>
<feature type="transmembrane region" description="Helical" evidence="9">
    <location>
        <begin position="474"/>
        <end position="496"/>
    </location>
</feature>
<evidence type="ECO:0000313" key="12">
    <source>
        <dbReference type="Proteomes" id="UP000242188"/>
    </source>
</evidence>
<feature type="transmembrane region" description="Helical" evidence="9">
    <location>
        <begin position="107"/>
        <end position="125"/>
    </location>
</feature>
<feature type="region of interest" description="Disordered" evidence="8">
    <location>
        <begin position="273"/>
        <end position="296"/>
    </location>
</feature>
<dbReference type="GO" id="GO:0016020">
    <property type="term" value="C:membrane"/>
    <property type="evidence" value="ECO:0007669"/>
    <property type="project" value="UniProtKB-SubCell"/>
</dbReference>
<feature type="compositionally biased region" description="Polar residues" evidence="8">
    <location>
        <begin position="408"/>
        <end position="419"/>
    </location>
</feature>
<dbReference type="PANTHER" id="PTHR24238:SF47">
    <property type="entry name" value="ECDYSTEROIDS_DOPAMINE RECEPTOR-RELATED"/>
    <property type="match status" value="1"/>
</dbReference>
<evidence type="ECO:0000259" key="10">
    <source>
        <dbReference type="PROSITE" id="PS50262"/>
    </source>
</evidence>
<feature type="transmembrane region" description="Helical" evidence="9">
    <location>
        <begin position="34"/>
        <end position="54"/>
    </location>
</feature>
<dbReference type="InterPro" id="IPR000276">
    <property type="entry name" value="GPCR_Rhodpsn"/>
</dbReference>
<name>A0A210QEA6_MIZYE</name>
<feature type="compositionally biased region" description="Basic and acidic residues" evidence="8">
    <location>
        <begin position="360"/>
        <end position="373"/>
    </location>
</feature>
<keyword evidence="7" id="KW-0807">Transducer</keyword>
<feature type="transmembrane region" description="Helical" evidence="9">
    <location>
        <begin position="516"/>
        <end position="539"/>
    </location>
</feature>
<feature type="transmembrane region" description="Helical" evidence="9">
    <location>
        <begin position="66"/>
        <end position="87"/>
    </location>
</feature>
<feature type="compositionally biased region" description="Polar residues" evidence="8">
    <location>
        <begin position="273"/>
        <end position="291"/>
    </location>
</feature>
<dbReference type="EMBL" id="NEDP02004037">
    <property type="protein sequence ID" value="OWF47097.1"/>
    <property type="molecule type" value="Genomic_DNA"/>
</dbReference>
<reference evidence="11 12" key="1">
    <citation type="journal article" date="2017" name="Nat. Ecol. Evol.">
        <title>Scallop genome provides insights into evolution of bilaterian karyotype and development.</title>
        <authorList>
            <person name="Wang S."/>
            <person name="Zhang J."/>
            <person name="Jiao W."/>
            <person name="Li J."/>
            <person name="Xun X."/>
            <person name="Sun Y."/>
            <person name="Guo X."/>
            <person name="Huan P."/>
            <person name="Dong B."/>
            <person name="Zhang L."/>
            <person name="Hu X."/>
            <person name="Sun X."/>
            <person name="Wang J."/>
            <person name="Zhao C."/>
            <person name="Wang Y."/>
            <person name="Wang D."/>
            <person name="Huang X."/>
            <person name="Wang R."/>
            <person name="Lv J."/>
            <person name="Li Y."/>
            <person name="Zhang Z."/>
            <person name="Liu B."/>
            <person name="Lu W."/>
            <person name="Hui Y."/>
            <person name="Liang J."/>
            <person name="Zhou Z."/>
            <person name="Hou R."/>
            <person name="Li X."/>
            <person name="Liu Y."/>
            <person name="Li H."/>
            <person name="Ning X."/>
            <person name="Lin Y."/>
            <person name="Zhao L."/>
            <person name="Xing Q."/>
            <person name="Dou J."/>
            <person name="Li Y."/>
            <person name="Mao J."/>
            <person name="Guo H."/>
            <person name="Dou H."/>
            <person name="Li T."/>
            <person name="Mu C."/>
            <person name="Jiang W."/>
            <person name="Fu Q."/>
            <person name="Fu X."/>
            <person name="Miao Y."/>
            <person name="Liu J."/>
            <person name="Yu Q."/>
            <person name="Li R."/>
            <person name="Liao H."/>
            <person name="Li X."/>
            <person name="Kong Y."/>
            <person name="Jiang Z."/>
            <person name="Chourrout D."/>
            <person name="Li R."/>
            <person name="Bao Z."/>
        </authorList>
    </citation>
    <scope>NUCLEOTIDE SEQUENCE [LARGE SCALE GENOMIC DNA]</scope>
    <source>
        <strain evidence="11 12">PY_sf001</strain>
    </source>
</reference>
<feature type="compositionally biased region" description="Basic and acidic residues" evidence="8">
    <location>
        <begin position="329"/>
        <end position="339"/>
    </location>
</feature>